<sequence length="119" mass="11613">MAKNFVQNGNTIPLLNSGSEVIASGDLVVVGNIVAIAITDIAEQDTGDGFTEGVFQLPKVSADAFTQGAAVYVSNGTAQASAVDGTFAGIAWESAVAGTTVVNVKINAGAAPAAAASGG</sequence>
<dbReference type="RefSeq" id="WP_084873800.1">
    <property type="nucleotide sequence ID" value="NZ_JAGGMY010000001.1"/>
</dbReference>
<dbReference type="Proteomes" id="UP000193749">
    <property type="component" value="Unassembled WGS sequence"/>
</dbReference>
<dbReference type="EMBL" id="MLJI01000001">
    <property type="protein sequence ID" value="ORM93144.1"/>
    <property type="molecule type" value="Genomic_DNA"/>
</dbReference>
<organism evidence="1 2">
    <name type="scientific">Pantoea cypripedii</name>
    <name type="common">Pectobacterium cypripedii</name>
    <name type="synonym">Erwinia cypripedii</name>
    <dbReference type="NCBI Taxonomy" id="55209"/>
    <lineage>
        <taxon>Bacteria</taxon>
        <taxon>Pseudomonadati</taxon>
        <taxon>Pseudomonadota</taxon>
        <taxon>Gammaproteobacteria</taxon>
        <taxon>Enterobacterales</taxon>
        <taxon>Erwiniaceae</taxon>
        <taxon>Pantoea</taxon>
    </lineage>
</organism>
<dbReference type="STRING" id="55209.HA50_07225"/>
<evidence type="ECO:0000313" key="1">
    <source>
        <dbReference type="EMBL" id="ORM93144.1"/>
    </source>
</evidence>
<comment type="caution">
    <text evidence="1">The sequence shown here is derived from an EMBL/GenBank/DDBJ whole genome shotgun (WGS) entry which is preliminary data.</text>
</comment>
<keyword evidence="2" id="KW-1185">Reference proteome</keyword>
<evidence type="ECO:0000313" key="2">
    <source>
        <dbReference type="Proteomes" id="UP000193749"/>
    </source>
</evidence>
<dbReference type="PIRSF" id="PIRSF030771">
    <property type="entry name" value="UCP030771"/>
    <property type="match status" value="1"/>
</dbReference>
<name>A0A1X1ETF2_PANCY</name>
<reference evidence="1 2" key="1">
    <citation type="journal article" date="2017" name="Antonie Van Leeuwenhoek">
        <title>Phylogenomic resolution of the bacterial genus Pantoea and its relationship with Erwinia and Tatumella.</title>
        <authorList>
            <person name="Palmer M."/>
            <person name="Steenkamp E.T."/>
            <person name="Coetzee M.P."/>
            <person name="Chan W.Y."/>
            <person name="van Zyl E."/>
            <person name="De Maayer P."/>
            <person name="Coutinho T.A."/>
            <person name="Blom J."/>
            <person name="Smits T.H."/>
            <person name="Duffy B."/>
            <person name="Venter S.N."/>
        </authorList>
    </citation>
    <scope>NUCLEOTIDE SEQUENCE [LARGE SCALE GENOMIC DNA]</scope>
    <source>
        <strain evidence="1 2">LMG 2657</strain>
    </source>
</reference>
<dbReference type="AlphaFoldDB" id="A0A1X1ETF2"/>
<gene>
    <name evidence="1" type="ORF">HA50_07225</name>
</gene>
<proteinExistence type="predicted"/>
<dbReference type="Pfam" id="PF09956">
    <property type="entry name" value="Phage_cement_2"/>
    <property type="match status" value="1"/>
</dbReference>
<accession>A0A1X1ETF2</accession>
<dbReference type="OrthoDB" id="5678113at2"/>
<protein>
    <submittedName>
        <fullName evidence="1">Recombinase RecA</fullName>
    </submittedName>
</protein>
<dbReference type="InterPro" id="IPR011231">
    <property type="entry name" value="Phage_VT1-Sakai_H0018"/>
</dbReference>